<dbReference type="InterPro" id="IPR017517">
    <property type="entry name" value="Maleyloyr_isom"/>
</dbReference>
<dbReference type="InterPro" id="IPR034660">
    <property type="entry name" value="DinB/YfiT-like"/>
</dbReference>
<dbReference type="EMBL" id="LT985188">
    <property type="protein sequence ID" value="SPD87321.1"/>
    <property type="molecule type" value="Genomic_DNA"/>
</dbReference>
<protein>
    <recommendedName>
        <fullName evidence="1">Mycothiol-dependent maleylpyruvate isomerase metal-binding domain-containing protein</fullName>
    </recommendedName>
</protein>
<keyword evidence="3" id="KW-1185">Reference proteome</keyword>
<proteinExistence type="predicted"/>
<name>A0A2N9JIG6_9ACTN</name>
<gene>
    <name evidence="2" type="ORF">MPLG2_2291</name>
</gene>
<dbReference type="KEGG" id="mgg:MPLG2_2291"/>
<accession>A0A2N9JIG6</accession>
<dbReference type="Proteomes" id="UP000238164">
    <property type="component" value="Chromosome 1"/>
</dbReference>
<dbReference type="OrthoDB" id="5185819at2"/>
<sequence length="201" mass="21271">MTNTQNPPDARPLFVSALDQLSLLMNDVTPADLDRPTPCEGWAVRDLLAHLVGVENRIVHIAGGGTPAEMPAHVSGIADDGWAAAWNDRLEPLGTVVADTDPARMVVHPAGTMPWAIAIGIYASELVTHTWDLARALGVDDTLNQQLAAGVLPQMQRALPPEPRGAEIGVPFGPVVAVGADATPYEALVGWLGRNPEWTCA</sequence>
<dbReference type="Pfam" id="PF11716">
    <property type="entry name" value="MDMPI_N"/>
    <property type="match status" value="1"/>
</dbReference>
<evidence type="ECO:0000259" key="1">
    <source>
        <dbReference type="Pfam" id="PF11716"/>
    </source>
</evidence>
<feature type="domain" description="Mycothiol-dependent maleylpyruvate isomerase metal-binding" evidence="1">
    <location>
        <begin position="17"/>
        <end position="134"/>
    </location>
</feature>
<dbReference type="InterPro" id="IPR024344">
    <property type="entry name" value="MDMPI_metal-binding"/>
</dbReference>
<dbReference type="NCBIfam" id="TIGR03083">
    <property type="entry name" value="maleylpyruvate isomerase family mycothiol-dependent enzyme"/>
    <property type="match status" value="1"/>
</dbReference>
<dbReference type="RefSeq" id="WP_158681050.1">
    <property type="nucleotide sequence ID" value="NZ_BAAAGO010000004.1"/>
</dbReference>
<dbReference type="Gene3D" id="1.20.120.450">
    <property type="entry name" value="dinb family like domain"/>
    <property type="match status" value="1"/>
</dbReference>
<evidence type="ECO:0000313" key="2">
    <source>
        <dbReference type="EMBL" id="SPD87321.1"/>
    </source>
</evidence>
<dbReference type="InterPro" id="IPR017520">
    <property type="entry name" value="CHP03086"/>
</dbReference>
<dbReference type="NCBIfam" id="TIGR03086">
    <property type="entry name" value="TIGR03086 family metal-binding protein"/>
    <property type="match status" value="1"/>
</dbReference>
<dbReference type="GO" id="GO:0046872">
    <property type="term" value="F:metal ion binding"/>
    <property type="evidence" value="ECO:0007669"/>
    <property type="project" value="InterPro"/>
</dbReference>
<evidence type="ECO:0000313" key="3">
    <source>
        <dbReference type="Proteomes" id="UP000238164"/>
    </source>
</evidence>
<dbReference type="AlphaFoldDB" id="A0A2N9JIG6"/>
<organism evidence="2 3">
    <name type="scientific">Micropruina glycogenica</name>
    <dbReference type="NCBI Taxonomy" id="75385"/>
    <lineage>
        <taxon>Bacteria</taxon>
        <taxon>Bacillati</taxon>
        <taxon>Actinomycetota</taxon>
        <taxon>Actinomycetes</taxon>
        <taxon>Propionibacteriales</taxon>
        <taxon>Nocardioidaceae</taxon>
        <taxon>Micropruina</taxon>
    </lineage>
</organism>
<dbReference type="SUPFAM" id="SSF109854">
    <property type="entry name" value="DinB/YfiT-like putative metalloenzymes"/>
    <property type="match status" value="1"/>
</dbReference>
<reference evidence="2 3" key="1">
    <citation type="submission" date="2018-02" db="EMBL/GenBank/DDBJ databases">
        <authorList>
            <person name="Cohen D.B."/>
            <person name="Kent A.D."/>
        </authorList>
    </citation>
    <scope>NUCLEOTIDE SEQUENCE [LARGE SCALE GENOMIC DNA]</scope>
    <source>
        <strain evidence="2">1</strain>
    </source>
</reference>